<protein>
    <submittedName>
        <fullName evidence="1">Uncharacterized protein</fullName>
    </submittedName>
</protein>
<sequence>MDNAYKHRLDQAFFSIIMLKPELQRDLKRMWNNAANINKEISQEQVNCRRLGKDTVQLKELQAKLGEALDHLESYLTFASLLT</sequence>
<reference evidence="1" key="1">
    <citation type="submission" date="2020-05" db="EMBL/GenBank/DDBJ databases">
        <authorList>
            <person name="Chiriac C."/>
            <person name="Salcher M."/>
            <person name="Ghai R."/>
            <person name="Kavagutti S V."/>
        </authorList>
    </citation>
    <scope>NUCLEOTIDE SEQUENCE</scope>
</reference>
<evidence type="ECO:0000313" key="1">
    <source>
        <dbReference type="EMBL" id="CAB5214406.1"/>
    </source>
</evidence>
<dbReference type="EMBL" id="LR798243">
    <property type="protein sequence ID" value="CAB5214406.1"/>
    <property type="molecule type" value="Genomic_DNA"/>
</dbReference>
<gene>
    <name evidence="1" type="ORF">UFOVP190_101</name>
</gene>
<organism evidence="1">
    <name type="scientific">uncultured Caudovirales phage</name>
    <dbReference type="NCBI Taxonomy" id="2100421"/>
    <lineage>
        <taxon>Viruses</taxon>
        <taxon>Duplodnaviria</taxon>
        <taxon>Heunggongvirae</taxon>
        <taxon>Uroviricota</taxon>
        <taxon>Caudoviricetes</taxon>
        <taxon>Peduoviridae</taxon>
        <taxon>Maltschvirus</taxon>
        <taxon>Maltschvirus maltsch</taxon>
    </lineage>
</organism>
<accession>A0A6J7WGI7</accession>
<proteinExistence type="predicted"/>
<name>A0A6J7WGI7_9CAUD</name>